<protein>
    <submittedName>
        <fullName evidence="2">Uncharacterized protein</fullName>
    </submittedName>
</protein>
<keyword evidence="3" id="KW-1185">Reference proteome</keyword>
<dbReference type="EMBL" id="JAKEKT020000011">
    <property type="protein sequence ID" value="KAL1647769.1"/>
    <property type="molecule type" value="Genomic_DNA"/>
</dbReference>
<gene>
    <name evidence="2" type="ORF">SLS58_002570</name>
</gene>
<feature type="region of interest" description="Disordered" evidence="1">
    <location>
        <begin position="1"/>
        <end position="31"/>
    </location>
</feature>
<dbReference type="Proteomes" id="UP001521184">
    <property type="component" value="Unassembled WGS sequence"/>
</dbReference>
<organism evidence="2 3">
    <name type="scientific">Diplodia intermedia</name>
    <dbReference type="NCBI Taxonomy" id="856260"/>
    <lineage>
        <taxon>Eukaryota</taxon>
        <taxon>Fungi</taxon>
        <taxon>Dikarya</taxon>
        <taxon>Ascomycota</taxon>
        <taxon>Pezizomycotina</taxon>
        <taxon>Dothideomycetes</taxon>
        <taxon>Dothideomycetes incertae sedis</taxon>
        <taxon>Botryosphaeriales</taxon>
        <taxon>Botryosphaeriaceae</taxon>
        <taxon>Diplodia</taxon>
    </lineage>
</organism>
<feature type="compositionally biased region" description="Low complexity" evidence="1">
    <location>
        <begin position="8"/>
        <end position="31"/>
    </location>
</feature>
<sequence>MSPEYGTSASATKQQQQQQQPSSRSPKASKPSAFTRYWTSLVELFSFFPANGTVDAAAAKVLRCKYSGDEDLLDVEGWEEADDLWRGVVVGGGVMSFV</sequence>
<evidence type="ECO:0000313" key="3">
    <source>
        <dbReference type="Proteomes" id="UP001521184"/>
    </source>
</evidence>
<evidence type="ECO:0000313" key="2">
    <source>
        <dbReference type="EMBL" id="KAL1647769.1"/>
    </source>
</evidence>
<comment type="caution">
    <text evidence="2">The sequence shown here is derived from an EMBL/GenBank/DDBJ whole genome shotgun (WGS) entry which is preliminary data.</text>
</comment>
<accession>A0ABR3TYZ2</accession>
<evidence type="ECO:0000256" key="1">
    <source>
        <dbReference type="SAM" id="MobiDB-lite"/>
    </source>
</evidence>
<name>A0ABR3TYZ2_9PEZI</name>
<proteinExistence type="predicted"/>
<reference evidence="2 3" key="1">
    <citation type="journal article" date="2023" name="Plant Dis.">
        <title>First Report of Diplodia intermedia Causing Canker and Dieback Diseases on Apple Trees in Canada.</title>
        <authorList>
            <person name="Ellouze W."/>
            <person name="Ilyukhin E."/>
            <person name="Sulman M."/>
            <person name="Ali S."/>
        </authorList>
    </citation>
    <scope>NUCLEOTIDE SEQUENCE [LARGE SCALE GENOMIC DNA]</scope>
    <source>
        <strain evidence="2 3">M45-28</strain>
    </source>
</reference>